<keyword evidence="5" id="KW-1185">Reference proteome</keyword>
<dbReference type="InterPro" id="IPR002347">
    <property type="entry name" value="SDR_fam"/>
</dbReference>
<dbReference type="PRINTS" id="PR00080">
    <property type="entry name" value="SDRFAMILY"/>
</dbReference>
<dbReference type="PANTHER" id="PTHR42901:SF1">
    <property type="entry name" value="ALCOHOL DEHYDROGENASE"/>
    <property type="match status" value="1"/>
</dbReference>
<dbReference type="Pfam" id="PF00106">
    <property type="entry name" value="adh_short"/>
    <property type="match status" value="1"/>
</dbReference>
<dbReference type="GO" id="GO:0016491">
    <property type="term" value="F:oxidoreductase activity"/>
    <property type="evidence" value="ECO:0007669"/>
    <property type="project" value="UniProtKB-KW"/>
</dbReference>
<dbReference type="FunFam" id="3.40.50.720:FF:000710">
    <property type="entry name" value="Serine 3-dehydrogenase"/>
    <property type="match status" value="1"/>
</dbReference>
<sequence>MSLKGSNVLITGASMGIGEAIARTLAGEGANLILFARSEDKLQTITKSLQTQSPASKVIHQPVDLQSYEAVEKAVEASVNELGDIDILINNAGLALGAPATFSDLKVSDVVTMNGTNINGLMFTTYAVLNASMKPRKTGTILNITSVTGLEVPPFPGEAVYHCNKAAQEAFSNALRNELSETNIRVLVLRPGVVATNFHSLRVGHDKKMYDSFMEGYRPLESEDIARSAVFMLQQPETVSIKALDVVPSAQRSLNVFDRTWNERNA</sequence>
<dbReference type="STRING" id="1448320.A0A319E754"/>
<keyword evidence="2" id="KW-0560">Oxidoreductase</keyword>
<reference evidence="4 5" key="1">
    <citation type="submission" date="2018-02" db="EMBL/GenBank/DDBJ databases">
        <title>The genomes of Aspergillus section Nigri reveals drivers in fungal speciation.</title>
        <authorList>
            <consortium name="DOE Joint Genome Institute"/>
            <person name="Vesth T.C."/>
            <person name="Nybo J."/>
            <person name="Theobald S."/>
            <person name="Brandl J."/>
            <person name="Frisvad J.C."/>
            <person name="Nielsen K.F."/>
            <person name="Lyhne E.K."/>
            <person name="Kogle M.E."/>
            <person name="Kuo A."/>
            <person name="Riley R."/>
            <person name="Clum A."/>
            <person name="Nolan M."/>
            <person name="Lipzen A."/>
            <person name="Salamov A."/>
            <person name="Henrissat B."/>
            <person name="Wiebenga A."/>
            <person name="De vries R.P."/>
            <person name="Grigoriev I.V."/>
            <person name="Mortensen U.H."/>
            <person name="Andersen M.R."/>
            <person name="Baker S.E."/>
        </authorList>
    </citation>
    <scope>NUCLEOTIDE SEQUENCE [LARGE SCALE GENOMIC DNA]</scope>
    <source>
        <strain evidence="4 5">CBS 707.79</strain>
    </source>
</reference>
<dbReference type="AlphaFoldDB" id="A0A319E754"/>
<evidence type="ECO:0000256" key="2">
    <source>
        <dbReference type="ARBA" id="ARBA00023002"/>
    </source>
</evidence>
<dbReference type="VEuPathDB" id="FungiDB:BO71DRAFT_174573"/>
<dbReference type="Gene3D" id="3.40.50.720">
    <property type="entry name" value="NAD(P)-binding Rossmann-like Domain"/>
    <property type="match status" value="1"/>
</dbReference>
<evidence type="ECO:0000256" key="1">
    <source>
        <dbReference type="ARBA" id="ARBA00006484"/>
    </source>
</evidence>
<dbReference type="EMBL" id="KZ825836">
    <property type="protein sequence ID" value="PYH96548.1"/>
    <property type="molecule type" value="Genomic_DNA"/>
</dbReference>
<organism evidence="4 5">
    <name type="scientific">Aspergillus ellipticus CBS 707.79</name>
    <dbReference type="NCBI Taxonomy" id="1448320"/>
    <lineage>
        <taxon>Eukaryota</taxon>
        <taxon>Fungi</taxon>
        <taxon>Dikarya</taxon>
        <taxon>Ascomycota</taxon>
        <taxon>Pezizomycotina</taxon>
        <taxon>Eurotiomycetes</taxon>
        <taxon>Eurotiomycetidae</taxon>
        <taxon>Eurotiales</taxon>
        <taxon>Aspergillaceae</taxon>
        <taxon>Aspergillus</taxon>
        <taxon>Aspergillus subgen. Circumdati</taxon>
    </lineage>
</organism>
<evidence type="ECO:0000313" key="4">
    <source>
        <dbReference type="EMBL" id="PYH96548.1"/>
    </source>
</evidence>
<dbReference type="PRINTS" id="PR00081">
    <property type="entry name" value="GDHRDH"/>
</dbReference>
<dbReference type="PANTHER" id="PTHR42901">
    <property type="entry name" value="ALCOHOL DEHYDROGENASE"/>
    <property type="match status" value="1"/>
</dbReference>
<accession>A0A319E754</accession>
<name>A0A319E754_9EURO</name>
<evidence type="ECO:0000313" key="5">
    <source>
        <dbReference type="Proteomes" id="UP000247810"/>
    </source>
</evidence>
<gene>
    <name evidence="4" type="ORF">BO71DRAFT_174573</name>
</gene>
<protein>
    <submittedName>
        <fullName evidence="4">NADP-dependent L-serine/L-allo-threonine dehydrogenase ydfG</fullName>
    </submittedName>
</protein>
<dbReference type="SUPFAM" id="SSF51735">
    <property type="entry name" value="NAD(P)-binding Rossmann-fold domains"/>
    <property type="match status" value="1"/>
</dbReference>
<comment type="similarity">
    <text evidence="1 3">Belongs to the short-chain dehydrogenases/reductases (SDR) family.</text>
</comment>
<dbReference type="Proteomes" id="UP000247810">
    <property type="component" value="Unassembled WGS sequence"/>
</dbReference>
<dbReference type="OrthoDB" id="1933717at2759"/>
<proteinExistence type="inferred from homology"/>
<dbReference type="InterPro" id="IPR036291">
    <property type="entry name" value="NAD(P)-bd_dom_sf"/>
</dbReference>
<evidence type="ECO:0000256" key="3">
    <source>
        <dbReference type="RuleBase" id="RU000363"/>
    </source>
</evidence>